<keyword evidence="12" id="KW-0326">Glycosidase</keyword>
<dbReference type="AlphaFoldDB" id="A0A133U453"/>
<proteinExistence type="inferred from homology"/>
<evidence type="ECO:0000256" key="5">
    <source>
        <dbReference type="ARBA" id="ARBA00011738"/>
    </source>
</evidence>
<dbReference type="PANTHER" id="PTHR43730">
    <property type="entry name" value="BETA-MANNOSIDASE"/>
    <property type="match status" value="1"/>
</dbReference>
<evidence type="ECO:0000259" key="18">
    <source>
        <dbReference type="Pfam" id="PF17786"/>
    </source>
</evidence>
<evidence type="ECO:0000256" key="13">
    <source>
        <dbReference type="ARBA" id="ARBA00038429"/>
    </source>
</evidence>
<dbReference type="Pfam" id="PF17786">
    <property type="entry name" value="Mannosidase_ig"/>
    <property type="match status" value="1"/>
</dbReference>
<dbReference type="InterPro" id="IPR041625">
    <property type="entry name" value="Beta-mannosidase_Ig"/>
</dbReference>
<dbReference type="EMBL" id="LHXJ01000109">
    <property type="protein sequence ID" value="KXA88958.1"/>
    <property type="molecule type" value="Genomic_DNA"/>
</dbReference>
<keyword evidence="7" id="KW-0964">Secreted</keyword>
<evidence type="ECO:0000256" key="14">
    <source>
        <dbReference type="ARBA" id="ARBA00041069"/>
    </source>
</evidence>
<dbReference type="Pfam" id="PF22666">
    <property type="entry name" value="Glyco_hydro_2_N2"/>
    <property type="match status" value="1"/>
</dbReference>
<evidence type="ECO:0000256" key="1">
    <source>
        <dbReference type="ARBA" id="ARBA00000829"/>
    </source>
</evidence>
<evidence type="ECO:0000256" key="7">
    <source>
        <dbReference type="ARBA" id="ARBA00022525"/>
    </source>
</evidence>
<evidence type="ECO:0000256" key="6">
    <source>
        <dbReference type="ARBA" id="ARBA00012754"/>
    </source>
</evidence>
<dbReference type="Pfam" id="PF17753">
    <property type="entry name" value="Ig_mannosidase"/>
    <property type="match status" value="1"/>
</dbReference>
<dbReference type="Proteomes" id="UP000070163">
    <property type="component" value="Unassembled WGS sequence"/>
</dbReference>
<evidence type="ECO:0000256" key="15">
    <source>
        <dbReference type="ARBA" id="ARBA00041614"/>
    </source>
</evidence>
<comment type="caution">
    <text evidence="20">The sequence shown here is derived from an EMBL/GenBank/DDBJ whole genome shotgun (WGS) entry which is preliminary data.</text>
</comment>
<comment type="subunit">
    <text evidence="5">Homodimer.</text>
</comment>
<keyword evidence="10" id="KW-0325">Glycoprotein</keyword>
<evidence type="ECO:0000256" key="3">
    <source>
        <dbReference type="ARBA" id="ARBA00004613"/>
    </source>
</evidence>
<evidence type="ECO:0000256" key="11">
    <source>
        <dbReference type="ARBA" id="ARBA00023228"/>
    </source>
</evidence>
<dbReference type="GO" id="GO:0005975">
    <property type="term" value="P:carbohydrate metabolic process"/>
    <property type="evidence" value="ECO:0007669"/>
    <property type="project" value="InterPro"/>
</dbReference>
<accession>A0A133U453</accession>
<keyword evidence="11" id="KW-0458">Lysosome</keyword>
<dbReference type="InterPro" id="IPR017853">
    <property type="entry name" value="GH"/>
</dbReference>
<evidence type="ECO:0000256" key="2">
    <source>
        <dbReference type="ARBA" id="ARBA00004371"/>
    </source>
</evidence>
<evidence type="ECO:0000259" key="16">
    <source>
        <dbReference type="Pfam" id="PF00703"/>
    </source>
</evidence>
<dbReference type="Pfam" id="PF00703">
    <property type="entry name" value="Glyco_hydro_2"/>
    <property type="match status" value="1"/>
</dbReference>
<dbReference type="InterPro" id="IPR008979">
    <property type="entry name" value="Galactose-bd-like_sf"/>
</dbReference>
<dbReference type="GO" id="GO:0005764">
    <property type="term" value="C:lysosome"/>
    <property type="evidence" value="ECO:0007669"/>
    <property type="project" value="UniProtKB-SubCell"/>
</dbReference>
<feature type="domain" description="Beta-mannosidase Ig-fold" evidence="17">
    <location>
        <begin position="737"/>
        <end position="810"/>
    </location>
</feature>
<organism evidence="20 21">
    <name type="scientific">candidate division MSBL1 archaeon SCGC-AAA259A05</name>
    <dbReference type="NCBI Taxonomy" id="1698259"/>
    <lineage>
        <taxon>Archaea</taxon>
        <taxon>Methanobacteriati</taxon>
        <taxon>Methanobacteriota</taxon>
        <taxon>candidate division MSBL1</taxon>
    </lineage>
</organism>
<dbReference type="InterPro" id="IPR041447">
    <property type="entry name" value="Mannosidase_ig"/>
</dbReference>
<feature type="domain" description="Mannosidase Ig/CBM-like" evidence="18">
    <location>
        <begin position="647"/>
        <end position="733"/>
    </location>
</feature>
<evidence type="ECO:0000313" key="21">
    <source>
        <dbReference type="Proteomes" id="UP000070163"/>
    </source>
</evidence>
<dbReference type="InterPro" id="IPR036156">
    <property type="entry name" value="Beta-gal/glucu_dom_sf"/>
</dbReference>
<keyword evidence="8" id="KW-0732">Signal</keyword>
<evidence type="ECO:0000256" key="8">
    <source>
        <dbReference type="ARBA" id="ARBA00022729"/>
    </source>
</evidence>
<dbReference type="InterPro" id="IPR054593">
    <property type="entry name" value="Beta-mannosidase-like_N2"/>
</dbReference>
<comment type="pathway">
    <text evidence="4">Glycan metabolism; N-glycan degradation.</text>
</comment>
<evidence type="ECO:0000256" key="12">
    <source>
        <dbReference type="ARBA" id="ARBA00023295"/>
    </source>
</evidence>
<evidence type="ECO:0000256" key="4">
    <source>
        <dbReference type="ARBA" id="ARBA00004740"/>
    </source>
</evidence>
<dbReference type="SUPFAM" id="SSF49303">
    <property type="entry name" value="beta-Galactosidase/glucuronidase domain"/>
    <property type="match status" value="3"/>
</dbReference>
<dbReference type="PATRIC" id="fig|1698259.3.peg.175"/>
<evidence type="ECO:0000256" key="9">
    <source>
        <dbReference type="ARBA" id="ARBA00022801"/>
    </source>
</evidence>
<feature type="domain" description="Glycoside hydrolase family 2 immunoglobulin-like beta-sandwich" evidence="16">
    <location>
        <begin position="196"/>
        <end position="292"/>
    </location>
</feature>
<dbReference type="EC" id="3.2.1.25" evidence="6"/>
<dbReference type="Gene3D" id="3.20.20.80">
    <property type="entry name" value="Glycosidases"/>
    <property type="match status" value="1"/>
</dbReference>
<keyword evidence="21" id="KW-1185">Reference proteome</keyword>
<dbReference type="InterPro" id="IPR013783">
    <property type="entry name" value="Ig-like_fold"/>
</dbReference>
<dbReference type="FunFam" id="2.60.120.260:FF:000060">
    <property type="entry name" value="Probable beta-mannosidase"/>
    <property type="match status" value="1"/>
</dbReference>
<dbReference type="GO" id="GO:0005576">
    <property type="term" value="C:extracellular region"/>
    <property type="evidence" value="ECO:0007669"/>
    <property type="project" value="UniProtKB-SubCell"/>
</dbReference>
<dbReference type="GO" id="GO:0004567">
    <property type="term" value="F:beta-mannosidase activity"/>
    <property type="evidence" value="ECO:0007669"/>
    <property type="project" value="UniProtKB-EC"/>
</dbReference>
<dbReference type="Gene3D" id="2.60.40.10">
    <property type="entry name" value="Immunoglobulins"/>
    <property type="match status" value="3"/>
</dbReference>
<dbReference type="GO" id="GO:0006516">
    <property type="term" value="P:glycoprotein catabolic process"/>
    <property type="evidence" value="ECO:0007669"/>
    <property type="project" value="TreeGrafter"/>
</dbReference>
<protein>
    <recommendedName>
        <fullName evidence="14">Beta-mannosidase B</fullName>
        <ecNumber evidence="6">3.2.1.25</ecNumber>
    </recommendedName>
    <alternativeName>
        <fullName evidence="15">Mannanase B</fullName>
    </alternativeName>
</protein>
<comment type="subcellular location">
    <subcellularLocation>
        <location evidence="2">Lysosome</location>
    </subcellularLocation>
    <subcellularLocation>
        <location evidence="3">Secreted</location>
    </subcellularLocation>
</comment>
<gene>
    <name evidence="20" type="ORF">AKJ57_06060</name>
</gene>
<reference evidence="20 21" key="1">
    <citation type="journal article" date="2016" name="Sci. Rep.">
        <title>Metabolic traits of an uncultured archaeal lineage -MSBL1- from brine pools of the Red Sea.</title>
        <authorList>
            <person name="Mwirichia R."/>
            <person name="Alam I."/>
            <person name="Rashid M."/>
            <person name="Vinu M."/>
            <person name="Ba-Alawi W."/>
            <person name="Anthony Kamau A."/>
            <person name="Kamanda Ngugi D."/>
            <person name="Goker M."/>
            <person name="Klenk H.P."/>
            <person name="Bajic V."/>
            <person name="Stingl U."/>
        </authorList>
    </citation>
    <scope>NUCLEOTIDE SEQUENCE [LARGE SCALE GENOMIC DNA]</scope>
    <source>
        <strain evidence="20">SCGC-AAA259A05</strain>
    </source>
</reference>
<evidence type="ECO:0000259" key="17">
    <source>
        <dbReference type="Pfam" id="PF17753"/>
    </source>
</evidence>
<feature type="domain" description="Beta-mannosidase-like galactose-binding" evidence="19">
    <location>
        <begin position="10"/>
        <end position="181"/>
    </location>
</feature>
<dbReference type="FunFam" id="3.20.20.80:FF:000050">
    <property type="entry name" value="Beta-mannosidase B"/>
    <property type="match status" value="1"/>
</dbReference>
<dbReference type="InterPro" id="IPR050887">
    <property type="entry name" value="Beta-mannosidase_GH2"/>
</dbReference>
<dbReference type="SUPFAM" id="SSF51445">
    <property type="entry name" value="(Trans)glycosidases"/>
    <property type="match status" value="1"/>
</dbReference>
<dbReference type="PANTHER" id="PTHR43730:SF1">
    <property type="entry name" value="BETA-MANNOSIDASE"/>
    <property type="match status" value="1"/>
</dbReference>
<evidence type="ECO:0000259" key="19">
    <source>
        <dbReference type="Pfam" id="PF22666"/>
    </source>
</evidence>
<sequence length="813" mass="93921">MKKLSLNGKWQFRRLDDGKWLDADVPGDVYSDLIASEEIEDPYYGDNELDLQWVGKSDWVYKKIFEIPEDFLDSERQILNCEGLDTVAEVIVNGKKIGKTKNMHRRYEFDLSKALDPGKNEIKVKFKSPVKYGQERKEEYGSEVPLIRYKIDQPGRNFIRKAQCHYGWDWGPCFPTLGIWKNIELLSYSSPRIRYTVTSQDHRDGKVELKVRVGLDTPEAGEYELAVSIAGKKAAKKVNLQEGENEPEIQIKIKNPNLWWPVGYGEQNLYEMEVSIADGEEEDRATKKIGFRELELVREPDEEGESFSFRVNGVPIYAKGANWIPADSFYGRMSQKRYESLLESALEANMNMIRVWGGGIYELEDFYQFCDENGILVWQDFMFSCALYPANEEFLENVGKEVKYQVRRLSDHPSIALWCGNNENEEFVEEWLEGVDEEKVEDLKKDYKKLISTIRGAVEKGNPSGNFWPSSPSSDGKSIPTDPSIGDSHYWEVWHGGEPFSDYLTVKPRFASEFGYQSFPPVRTLKTVMEDEDLNPTSPLMEHHQRHEDGNTLITGRMADNFRYPFSFEDFVYLSQIQQGLAMKTAIEHWRRLKPHCMGALYWQLNDIWPAASWSSIEYLGKWKALQYMAKRFFAPVLVSTMENEDRLEVWLTSDLNEEVKCKAIVEAFELEGERLSKKSLDARLNSLESKKIGEFKTSEILSDTPAEETIVRVRYEGPGESYSNFHFFEPFKSLNLPEPELKVNVEEDGIEIETQKAALFVGLDSGSIPGTFSDNYFHMAPGETRTIEFTPRDDNTENLKEELKVKHLKYTY</sequence>
<keyword evidence="9 20" id="KW-0378">Hydrolase</keyword>
<dbReference type="InterPro" id="IPR006102">
    <property type="entry name" value="Ig-like_GH2"/>
</dbReference>
<name>A0A133U453_9EURY</name>
<comment type="similarity">
    <text evidence="13">Belongs to the glycosyl hydrolase 2 family. Beta-mannosidase B subfamily.</text>
</comment>
<comment type="catalytic activity">
    <reaction evidence="1">
        <text>Hydrolysis of terminal, non-reducing beta-D-mannose residues in beta-D-mannosides.</text>
        <dbReference type="EC" id="3.2.1.25"/>
    </reaction>
</comment>
<dbReference type="SUPFAM" id="SSF49785">
    <property type="entry name" value="Galactose-binding domain-like"/>
    <property type="match status" value="1"/>
</dbReference>
<evidence type="ECO:0000256" key="10">
    <source>
        <dbReference type="ARBA" id="ARBA00023180"/>
    </source>
</evidence>
<dbReference type="Gene3D" id="2.60.120.260">
    <property type="entry name" value="Galactose-binding domain-like"/>
    <property type="match status" value="1"/>
</dbReference>
<evidence type="ECO:0000313" key="20">
    <source>
        <dbReference type="EMBL" id="KXA88958.1"/>
    </source>
</evidence>